<evidence type="ECO:0000313" key="3">
    <source>
        <dbReference type="EMBL" id="MFI6499533.1"/>
    </source>
</evidence>
<dbReference type="PANTHER" id="PTHR37981:SF1">
    <property type="entry name" value="SGNH HYDROLASE-TYPE ESTERASE DOMAIN-CONTAINING PROTEIN"/>
    <property type="match status" value="1"/>
</dbReference>
<feature type="chain" id="PRO_5045105589" evidence="1">
    <location>
        <begin position="26"/>
        <end position="305"/>
    </location>
</feature>
<evidence type="ECO:0000313" key="4">
    <source>
        <dbReference type="Proteomes" id="UP001612741"/>
    </source>
</evidence>
<organism evidence="3 4">
    <name type="scientific">Nonomuraea typhae</name>
    <dbReference type="NCBI Taxonomy" id="2603600"/>
    <lineage>
        <taxon>Bacteria</taxon>
        <taxon>Bacillati</taxon>
        <taxon>Actinomycetota</taxon>
        <taxon>Actinomycetes</taxon>
        <taxon>Streptosporangiales</taxon>
        <taxon>Streptosporangiaceae</taxon>
        <taxon>Nonomuraea</taxon>
    </lineage>
</organism>
<dbReference type="SUPFAM" id="SSF52266">
    <property type="entry name" value="SGNH hydrolase"/>
    <property type="match status" value="1"/>
</dbReference>
<keyword evidence="4" id="KW-1185">Reference proteome</keyword>
<dbReference type="PANTHER" id="PTHR37981">
    <property type="entry name" value="LIPASE 2"/>
    <property type="match status" value="1"/>
</dbReference>
<comment type="caution">
    <text evidence="3">The sequence shown here is derived from an EMBL/GenBank/DDBJ whole genome shotgun (WGS) entry which is preliminary data.</text>
</comment>
<feature type="domain" description="SGNH hydrolase-type esterase" evidence="2">
    <location>
        <begin position="32"/>
        <end position="292"/>
    </location>
</feature>
<feature type="signal peptide" evidence="1">
    <location>
        <begin position="1"/>
        <end position="25"/>
    </location>
</feature>
<dbReference type="InterPro" id="IPR036514">
    <property type="entry name" value="SGNH_hydro_sf"/>
</dbReference>
<reference evidence="3 4" key="1">
    <citation type="submission" date="2024-10" db="EMBL/GenBank/DDBJ databases">
        <title>The Natural Products Discovery Center: Release of the First 8490 Sequenced Strains for Exploring Actinobacteria Biosynthetic Diversity.</title>
        <authorList>
            <person name="Kalkreuter E."/>
            <person name="Kautsar S.A."/>
            <person name="Yang D."/>
            <person name="Bader C.D."/>
            <person name="Teijaro C.N."/>
            <person name="Fluegel L."/>
            <person name="Davis C.M."/>
            <person name="Simpson J.R."/>
            <person name="Lauterbach L."/>
            <person name="Steele A.D."/>
            <person name="Gui C."/>
            <person name="Meng S."/>
            <person name="Li G."/>
            <person name="Viehrig K."/>
            <person name="Ye F."/>
            <person name="Su P."/>
            <person name="Kiefer A.F."/>
            <person name="Nichols A."/>
            <person name="Cepeda A.J."/>
            <person name="Yan W."/>
            <person name="Fan B."/>
            <person name="Jiang Y."/>
            <person name="Adhikari A."/>
            <person name="Zheng C.-J."/>
            <person name="Schuster L."/>
            <person name="Cowan T.M."/>
            <person name="Smanski M.J."/>
            <person name="Chevrette M.G."/>
            <person name="De Carvalho L.P.S."/>
            <person name="Shen B."/>
        </authorList>
    </citation>
    <scope>NUCLEOTIDE SEQUENCE [LARGE SCALE GENOMIC DNA]</scope>
    <source>
        <strain evidence="3 4">NPDC050545</strain>
    </source>
</reference>
<evidence type="ECO:0000259" key="2">
    <source>
        <dbReference type="Pfam" id="PF13472"/>
    </source>
</evidence>
<dbReference type="EMBL" id="JBITGY010000005">
    <property type="protein sequence ID" value="MFI6499533.1"/>
    <property type="molecule type" value="Genomic_DNA"/>
</dbReference>
<evidence type="ECO:0000256" key="1">
    <source>
        <dbReference type="SAM" id="SignalP"/>
    </source>
</evidence>
<dbReference type="RefSeq" id="WP_397082903.1">
    <property type="nucleotide sequence ID" value="NZ_JBITGY010000005.1"/>
</dbReference>
<dbReference type="Pfam" id="PF13472">
    <property type="entry name" value="Lipase_GDSL_2"/>
    <property type="match status" value="1"/>
</dbReference>
<dbReference type="Gene3D" id="3.40.50.1110">
    <property type="entry name" value="SGNH hydrolase"/>
    <property type="match status" value="1"/>
</dbReference>
<sequence length="305" mass="32929">MRTTLCIATLLLVLATLAPPAAATAAPYVYAALGDSVASGHGVNTSATDACRRSAAAYPDLVYATLANSDFHDLACSGATTTQMLDTQVEHAGRMLGDDRGLVTITVGANDFEFANGLTYVRAFIPRLYGSFVRFRDRAAERVRTNLATALERLGAGKPQRTIMVTTYFDPFNAKSVLYETADQLNAQCDQTRRERPPCHQVMAETVQALNEAILGAVTDYAGTVADANVIAVDEVAAAFDEHRAPKPYCGTADHPPFEESWIQARQDGRLNIFNPPRNGDDCFHPNARGQEELAVMVLRAMPGS</sequence>
<name>A0ABW7YW80_9ACTN</name>
<dbReference type="InterPro" id="IPR013830">
    <property type="entry name" value="SGNH_hydro"/>
</dbReference>
<keyword evidence="1" id="KW-0732">Signal</keyword>
<accession>A0ABW7YW80</accession>
<gene>
    <name evidence="3" type="ORF">ACIBG2_19250</name>
</gene>
<proteinExistence type="predicted"/>
<dbReference type="InterPro" id="IPR037460">
    <property type="entry name" value="SEST-like"/>
</dbReference>
<protein>
    <submittedName>
        <fullName evidence="3">GDSL-type esterase/lipase family protein</fullName>
    </submittedName>
</protein>
<dbReference type="Proteomes" id="UP001612741">
    <property type="component" value="Unassembled WGS sequence"/>
</dbReference>